<name>A0A1M5VN77_9BACT</name>
<sequence length="85" mass="9807">MIKCVSHKKVYLTQALAEEALIDARTRFQYRKHQGPVAVYKCEDCGYYHLTSQGDMNPRLASDLAAGKIDLQKEANHWLDKLKKR</sequence>
<accession>A0A1M5VN77</accession>
<organism evidence="1 2">
    <name type="scientific">Chryseolinea serpens</name>
    <dbReference type="NCBI Taxonomy" id="947013"/>
    <lineage>
        <taxon>Bacteria</taxon>
        <taxon>Pseudomonadati</taxon>
        <taxon>Bacteroidota</taxon>
        <taxon>Cytophagia</taxon>
        <taxon>Cytophagales</taxon>
        <taxon>Fulvivirgaceae</taxon>
        <taxon>Chryseolinea</taxon>
    </lineage>
</organism>
<evidence type="ECO:0000313" key="1">
    <source>
        <dbReference type="EMBL" id="SHH76675.1"/>
    </source>
</evidence>
<keyword evidence="2" id="KW-1185">Reference proteome</keyword>
<dbReference type="AlphaFoldDB" id="A0A1M5VN77"/>
<evidence type="ECO:0000313" key="2">
    <source>
        <dbReference type="Proteomes" id="UP000184212"/>
    </source>
</evidence>
<dbReference type="STRING" id="947013.SAMN04488109_5242"/>
<proteinExistence type="predicted"/>
<protein>
    <submittedName>
        <fullName evidence="1">Uncharacterized protein</fullName>
    </submittedName>
</protein>
<dbReference type="Proteomes" id="UP000184212">
    <property type="component" value="Unassembled WGS sequence"/>
</dbReference>
<gene>
    <name evidence="1" type="ORF">SAMN04488109_5242</name>
</gene>
<reference evidence="1 2" key="1">
    <citation type="submission" date="2016-11" db="EMBL/GenBank/DDBJ databases">
        <authorList>
            <person name="Jaros S."/>
            <person name="Januszkiewicz K."/>
            <person name="Wedrychowicz H."/>
        </authorList>
    </citation>
    <scope>NUCLEOTIDE SEQUENCE [LARGE SCALE GENOMIC DNA]</scope>
    <source>
        <strain evidence="1 2">DSM 24574</strain>
    </source>
</reference>
<dbReference type="EMBL" id="FQWQ01000004">
    <property type="protein sequence ID" value="SHH76675.1"/>
    <property type="molecule type" value="Genomic_DNA"/>
</dbReference>
<dbReference type="OrthoDB" id="981783at2"/>
<dbReference type="RefSeq" id="WP_073140498.1">
    <property type="nucleotide sequence ID" value="NZ_FQWQ01000004.1"/>
</dbReference>